<evidence type="ECO:0000256" key="2">
    <source>
        <dbReference type="ARBA" id="ARBA00022670"/>
    </source>
</evidence>
<keyword evidence="2" id="KW-0645">Protease</keyword>
<evidence type="ECO:0000256" key="1">
    <source>
        <dbReference type="ARBA" id="ARBA00005860"/>
    </source>
</evidence>
<evidence type="ECO:0000256" key="3">
    <source>
        <dbReference type="ARBA" id="ARBA00022723"/>
    </source>
</evidence>
<dbReference type="PANTHER" id="PTHR10942">
    <property type="entry name" value="LEISHMANOLYSIN-LIKE PEPTIDASE"/>
    <property type="match status" value="1"/>
</dbReference>
<evidence type="ECO:0000313" key="11">
    <source>
        <dbReference type="Proteomes" id="UP000001542"/>
    </source>
</evidence>
<keyword evidence="5 7" id="KW-0862">Zinc</keyword>
<sequence>MFLLLFMQRHPFLKDGFTKDGRRIVDEPLFIPNSSNKTRQSLDDEWKNIRIKWTFEYLTGEVRDHYTCYEEGQLIVLNYNKTCEKNELVQNFNYTIFNKTLKNLQNFVENFIQVIPDKNRDSDLEVSIMIPNFPVFSGLVAQAGVSGWNELKRPNSGFMMISASFFRNYFIDTESQFGTNTAFGVNLLFHELMHVLVSLYSENFRPYNSTEKYTKNQTFCSFTKYGKKFKFLTTPYAHIFAKKHYGVEVFEGDDNNCRSGIEIELNGGSGTAGGHVDFRPFYTEAIIGQDVEGKSHSFNRITDVTIAILQDTGNYKCNWSMAQPLVWGNPESQIGGKFIKDFATGPPQLVYPDGYLLGSDDNYFYTGFDFKYLGSGYQNMKGNNCQNTNTEFCKGVKFYNPLNKSYVSSIDVMDYQRIKGPQIVCPKGKAVLPGYDHIYFYETDCGIFKCNKYESFTFYIENSSHINGMPLNITCNKTTVGQQFNYSVISDPTKYSSWGNFKRTAYCPDPELFCRSVKLHEMNFVRDPLDPNSLQLADPLDPNSKQLDDPDAKPRSKNILELAISGVVASITFIVICVIIGFIIYYKVRESKDSKGNSPSEIIEEDSVPAQDHEQPDQNYLSD</sequence>
<dbReference type="GO" id="GO:0006508">
    <property type="term" value="P:proteolysis"/>
    <property type="evidence" value="ECO:0007669"/>
    <property type="project" value="UniProtKB-KW"/>
</dbReference>
<dbReference type="Proteomes" id="UP000001542">
    <property type="component" value="Unassembled WGS sequence"/>
</dbReference>
<evidence type="ECO:0000256" key="5">
    <source>
        <dbReference type="ARBA" id="ARBA00022833"/>
    </source>
</evidence>
<keyword evidence="4" id="KW-0378">Hydrolase</keyword>
<gene>
    <name evidence="10" type="ORF">TVAG_083050</name>
</gene>
<dbReference type="VEuPathDB" id="TrichDB:TVAG_083050"/>
<keyword evidence="11" id="KW-1185">Reference proteome</keyword>
<dbReference type="GO" id="GO:0005737">
    <property type="term" value="C:cytoplasm"/>
    <property type="evidence" value="ECO:0000318"/>
    <property type="project" value="GO_Central"/>
</dbReference>
<dbReference type="GO" id="GO:0004222">
    <property type="term" value="F:metalloendopeptidase activity"/>
    <property type="evidence" value="ECO:0007669"/>
    <property type="project" value="InterPro"/>
</dbReference>
<dbReference type="KEGG" id="tva:5463958"/>
<dbReference type="GO" id="GO:0046872">
    <property type="term" value="F:metal ion binding"/>
    <property type="evidence" value="ECO:0007669"/>
    <property type="project" value="UniProtKB-KW"/>
</dbReference>
<dbReference type="GO" id="GO:0008233">
    <property type="term" value="F:peptidase activity"/>
    <property type="evidence" value="ECO:0000318"/>
    <property type="project" value="GO_Central"/>
</dbReference>
<evidence type="ECO:0000256" key="9">
    <source>
        <dbReference type="SAM" id="Phobius"/>
    </source>
</evidence>
<feature type="transmembrane region" description="Helical" evidence="9">
    <location>
        <begin position="562"/>
        <end position="586"/>
    </location>
</feature>
<evidence type="ECO:0000256" key="8">
    <source>
        <dbReference type="SAM" id="MobiDB-lite"/>
    </source>
</evidence>
<protein>
    <submittedName>
        <fullName evidence="10">GP63-like</fullName>
    </submittedName>
</protein>
<keyword evidence="9" id="KW-1133">Transmembrane helix</keyword>
<evidence type="ECO:0000256" key="7">
    <source>
        <dbReference type="PIRSR" id="PIRSR601577-2"/>
    </source>
</evidence>
<name>A2DM34_TRIV3</name>
<keyword evidence="3 7" id="KW-0479">Metal-binding</keyword>
<feature type="region of interest" description="Disordered" evidence="8">
    <location>
        <begin position="592"/>
        <end position="623"/>
    </location>
</feature>
<dbReference type="PANTHER" id="PTHR10942:SF0">
    <property type="entry name" value="LEISHMANOLYSIN-LIKE PEPTIDASE"/>
    <property type="match status" value="1"/>
</dbReference>
<dbReference type="InParanoid" id="A2DM34"/>
<dbReference type="GO" id="GO:0007155">
    <property type="term" value="P:cell adhesion"/>
    <property type="evidence" value="ECO:0007669"/>
    <property type="project" value="InterPro"/>
</dbReference>
<dbReference type="Gene3D" id="3.90.132.10">
    <property type="entry name" value="Leishmanolysin , domain 2"/>
    <property type="match status" value="1"/>
</dbReference>
<dbReference type="EMBL" id="DS113218">
    <property type="protein sequence ID" value="EAY18454.1"/>
    <property type="molecule type" value="Genomic_DNA"/>
</dbReference>
<proteinExistence type="inferred from homology"/>
<comment type="similarity">
    <text evidence="1">Belongs to the peptidase M8 family.</text>
</comment>
<feature type="binding site" evidence="7">
    <location>
        <position position="275"/>
    </location>
    <ligand>
        <name>Zn(2+)</name>
        <dbReference type="ChEBI" id="CHEBI:29105"/>
        <note>catalytic</note>
    </ligand>
</feature>
<accession>A2DM34</accession>
<organism evidence="10 11">
    <name type="scientific">Trichomonas vaginalis (strain ATCC PRA-98 / G3)</name>
    <dbReference type="NCBI Taxonomy" id="412133"/>
    <lineage>
        <taxon>Eukaryota</taxon>
        <taxon>Metamonada</taxon>
        <taxon>Parabasalia</taxon>
        <taxon>Trichomonadida</taxon>
        <taxon>Trichomonadidae</taxon>
        <taxon>Trichomonas</taxon>
    </lineage>
</organism>
<evidence type="ECO:0000256" key="4">
    <source>
        <dbReference type="ARBA" id="ARBA00022801"/>
    </source>
</evidence>
<evidence type="ECO:0000313" key="10">
    <source>
        <dbReference type="EMBL" id="EAY18454.1"/>
    </source>
</evidence>
<dbReference type="Pfam" id="PF01457">
    <property type="entry name" value="Peptidase_M8"/>
    <property type="match status" value="1"/>
</dbReference>
<dbReference type="AlphaFoldDB" id="A2DM34"/>
<reference evidence="10" key="2">
    <citation type="journal article" date="2007" name="Science">
        <title>Draft genome sequence of the sexually transmitted pathogen Trichomonas vaginalis.</title>
        <authorList>
            <person name="Carlton J.M."/>
            <person name="Hirt R.P."/>
            <person name="Silva J.C."/>
            <person name="Delcher A.L."/>
            <person name="Schatz M."/>
            <person name="Zhao Q."/>
            <person name="Wortman J.R."/>
            <person name="Bidwell S.L."/>
            <person name="Alsmark U.C.M."/>
            <person name="Besteiro S."/>
            <person name="Sicheritz-Ponten T."/>
            <person name="Noel C.J."/>
            <person name="Dacks J.B."/>
            <person name="Foster P.G."/>
            <person name="Simillion C."/>
            <person name="Van de Peer Y."/>
            <person name="Miranda-Saavedra D."/>
            <person name="Barton G.J."/>
            <person name="Westrop G.D."/>
            <person name="Mueller S."/>
            <person name="Dessi D."/>
            <person name="Fiori P.L."/>
            <person name="Ren Q."/>
            <person name="Paulsen I."/>
            <person name="Zhang H."/>
            <person name="Bastida-Corcuera F.D."/>
            <person name="Simoes-Barbosa A."/>
            <person name="Brown M.T."/>
            <person name="Hayes R.D."/>
            <person name="Mukherjee M."/>
            <person name="Okumura C.Y."/>
            <person name="Schneider R."/>
            <person name="Smith A.J."/>
            <person name="Vanacova S."/>
            <person name="Villalvazo M."/>
            <person name="Haas B.J."/>
            <person name="Pertea M."/>
            <person name="Feldblyum T.V."/>
            <person name="Utterback T.R."/>
            <person name="Shu C.L."/>
            <person name="Osoegawa K."/>
            <person name="de Jong P.J."/>
            <person name="Hrdy I."/>
            <person name="Horvathova L."/>
            <person name="Zubacova Z."/>
            <person name="Dolezal P."/>
            <person name="Malik S.B."/>
            <person name="Logsdon J.M. Jr."/>
            <person name="Henze K."/>
            <person name="Gupta A."/>
            <person name="Wang C.C."/>
            <person name="Dunne R.L."/>
            <person name="Upcroft J.A."/>
            <person name="Upcroft P."/>
            <person name="White O."/>
            <person name="Salzberg S.L."/>
            <person name="Tang P."/>
            <person name="Chiu C.-H."/>
            <person name="Lee Y.-S."/>
            <person name="Embley T.M."/>
            <person name="Coombs G.H."/>
            <person name="Mottram J.C."/>
            <person name="Tachezy J."/>
            <person name="Fraser-Liggett C.M."/>
            <person name="Johnson P.J."/>
        </authorList>
    </citation>
    <scope>NUCLEOTIDE SEQUENCE [LARGE SCALE GENOMIC DNA]</scope>
    <source>
        <strain evidence="10">G3</strain>
    </source>
</reference>
<dbReference type="SUPFAM" id="SSF55486">
    <property type="entry name" value="Metalloproteases ('zincins'), catalytic domain"/>
    <property type="match status" value="1"/>
</dbReference>
<dbReference type="Gene3D" id="3.10.170.20">
    <property type="match status" value="1"/>
</dbReference>
<dbReference type="RefSeq" id="XP_001579440.1">
    <property type="nucleotide sequence ID" value="XM_001579390.1"/>
</dbReference>
<evidence type="ECO:0000256" key="6">
    <source>
        <dbReference type="ARBA" id="ARBA00023049"/>
    </source>
</evidence>
<comment type="cofactor">
    <cofactor evidence="7">
        <name>Zn(2+)</name>
        <dbReference type="ChEBI" id="CHEBI:29105"/>
    </cofactor>
    <text evidence="7">Binds 1 zinc ion per subunit.</text>
</comment>
<keyword evidence="9" id="KW-0812">Transmembrane</keyword>
<dbReference type="VEuPathDB" id="TrichDB:TVAGG3_0984330"/>
<dbReference type="FunFam" id="3.90.132.10:FF:000006">
    <property type="entry name" value="GP63-like"/>
    <property type="match status" value="1"/>
</dbReference>
<keyword evidence="9" id="KW-0472">Membrane</keyword>
<keyword evidence="6 7" id="KW-0482">Metalloprotease</keyword>
<dbReference type="GO" id="GO:0016020">
    <property type="term" value="C:membrane"/>
    <property type="evidence" value="ECO:0007669"/>
    <property type="project" value="InterPro"/>
</dbReference>
<dbReference type="InterPro" id="IPR001577">
    <property type="entry name" value="Peptidase_M8"/>
</dbReference>
<reference evidence="10" key="1">
    <citation type="submission" date="2006-10" db="EMBL/GenBank/DDBJ databases">
        <authorList>
            <person name="Amadeo P."/>
            <person name="Zhao Q."/>
            <person name="Wortman J."/>
            <person name="Fraser-Liggett C."/>
            <person name="Carlton J."/>
        </authorList>
    </citation>
    <scope>NUCLEOTIDE SEQUENCE</scope>
    <source>
        <strain evidence="10">G3</strain>
    </source>
</reference>